<sequence length="160" mass="16564">TPETRLHRRLTPFDALLLTLSCLSPVFSVYGPGAEVLRQSGTGAAALFALGIGVAAVWGMVYAELGSAYPYAGGDYVGVGTVLGPAAGFACLALWAVIILPMDAYLAKLVATYATEVLPGSAPWAWIYGALLAALAVALLAVRASALVTGIFSQHRIRRG</sequence>
<reference evidence="2" key="2">
    <citation type="journal article" date="2014" name="ISME J.">
        <title>Microbial stratification in low pH oxic and suboxic macroscopic growths along an acid mine drainage.</title>
        <authorList>
            <person name="Mendez-Garcia C."/>
            <person name="Mesa V."/>
            <person name="Sprenger R.R."/>
            <person name="Richter M."/>
            <person name="Diez M.S."/>
            <person name="Solano J."/>
            <person name="Bargiela R."/>
            <person name="Golyshina O.V."/>
            <person name="Manteca A."/>
            <person name="Ramos J.L."/>
            <person name="Gallego J.R."/>
            <person name="Llorente I."/>
            <person name="Martins Dos Santos V.A."/>
            <person name="Jensen O.N."/>
            <person name="Pelaez A.I."/>
            <person name="Sanchez J."/>
            <person name="Ferrer M."/>
        </authorList>
    </citation>
    <scope>NUCLEOTIDE SEQUENCE</scope>
</reference>
<feature type="transmembrane region" description="Helical" evidence="1">
    <location>
        <begin position="77"/>
        <end position="100"/>
    </location>
</feature>
<feature type="non-terminal residue" evidence="2">
    <location>
        <position position="160"/>
    </location>
</feature>
<feature type="transmembrane region" description="Helical" evidence="1">
    <location>
        <begin position="125"/>
        <end position="152"/>
    </location>
</feature>
<feature type="non-terminal residue" evidence="2">
    <location>
        <position position="1"/>
    </location>
</feature>
<accession>T1BVD2</accession>
<dbReference type="Gene3D" id="1.20.1740.10">
    <property type="entry name" value="Amino acid/polyamine transporter I"/>
    <property type="match status" value="1"/>
</dbReference>
<dbReference type="EMBL" id="AUZZ01003111">
    <property type="protein sequence ID" value="EQD57895.1"/>
    <property type="molecule type" value="Genomic_DNA"/>
</dbReference>
<keyword evidence="1" id="KW-0472">Membrane</keyword>
<reference evidence="2" key="1">
    <citation type="submission" date="2013-08" db="EMBL/GenBank/DDBJ databases">
        <authorList>
            <person name="Mendez C."/>
            <person name="Richter M."/>
            <person name="Ferrer M."/>
            <person name="Sanchez J."/>
        </authorList>
    </citation>
    <scope>NUCLEOTIDE SEQUENCE</scope>
</reference>
<evidence type="ECO:0000256" key="1">
    <source>
        <dbReference type="SAM" id="Phobius"/>
    </source>
</evidence>
<evidence type="ECO:0000313" key="2">
    <source>
        <dbReference type="EMBL" id="EQD57895.1"/>
    </source>
</evidence>
<keyword evidence="1" id="KW-0812">Transmembrane</keyword>
<proteinExistence type="predicted"/>
<keyword evidence="1" id="KW-1133">Transmembrane helix</keyword>
<comment type="caution">
    <text evidence="2">The sequence shown here is derived from an EMBL/GenBank/DDBJ whole genome shotgun (WGS) entry which is preliminary data.</text>
</comment>
<protein>
    <submittedName>
        <fullName evidence="2">Amino acid transporter</fullName>
    </submittedName>
</protein>
<gene>
    <name evidence="2" type="ORF">B2A_04615</name>
</gene>
<feature type="transmembrane region" description="Helical" evidence="1">
    <location>
        <begin position="44"/>
        <end position="65"/>
    </location>
</feature>
<organism evidence="2">
    <name type="scientific">mine drainage metagenome</name>
    <dbReference type="NCBI Taxonomy" id="410659"/>
    <lineage>
        <taxon>unclassified sequences</taxon>
        <taxon>metagenomes</taxon>
        <taxon>ecological metagenomes</taxon>
    </lineage>
</organism>
<dbReference type="AlphaFoldDB" id="T1BVD2"/>
<name>T1BVD2_9ZZZZ</name>